<dbReference type="PRINTS" id="PR01217">
    <property type="entry name" value="PRICHEXTENSN"/>
</dbReference>
<feature type="compositionally biased region" description="Polar residues" evidence="1">
    <location>
        <begin position="122"/>
        <end position="132"/>
    </location>
</feature>
<dbReference type="Proteomes" id="UP000501690">
    <property type="component" value="Linkage Group LG11"/>
</dbReference>
<feature type="compositionally biased region" description="Pro residues" evidence="1">
    <location>
        <begin position="394"/>
        <end position="405"/>
    </location>
</feature>
<name>A0A4D6NLK2_VIGUN</name>
<protein>
    <submittedName>
        <fullName evidence="3">Uncharacterized protein</fullName>
    </submittedName>
</protein>
<evidence type="ECO:0000256" key="1">
    <source>
        <dbReference type="SAM" id="MobiDB-lite"/>
    </source>
</evidence>
<keyword evidence="2" id="KW-1133">Transmembrane helix</keyword>
<sequence>MPHRRSWHSSPPLLSPPLIIILFPIVILTILFLALPPLLSAATRLIRPASVKTSWDSLNILLVVFAILCGVFARRNDDEHTPRNNHHDAVPDRNAAFRQVSSVGQPQWLGFTGERKEYINDTPLNRFQSPATGDTRLRMRRNSSSYPDLRQWETGDDRYKFRFFDDFEIDKQFRSPARDHFPAVDHHKRFPESPPSLSPQPQHQHQHHQQQEDGEKEIPVDTFETRPPSPPVKSTTPTPPPPPPPPPPPQPESARRNARRSHRKTERVSEITVELDEREFTTIRSPPPAPPTPPPPSAKERSERKSERKKSNVKREIAMVWASVLSNQRKKKKKQRAKDNHDQHYEENADELTNTTTVPPPTPPPPPPPPPPTSMFHSLFRKGLGKSKKIHSVSPPPPPPPPPPSKRWSKRKSHIPPPSPPSPPSPPRRRNTGRPPLPSRSANFHDEIHESVNVGNQSPLIPVPPPPPPFKVKAMKFVVRGDFVRIRSNHSSRCSSPEREEIIMNVSESTVSESVRDGNGVFCPSPDVNLKAESFIAKRRGEWKLEKLNSLKEKSNVSLPRRL</sequence>
<dbReference type="OrthoDB" id="1929225at2759"/>
<evidence type="ECO:0000313" key="3">
    <source>
        <dbReference type="EMBL" id="QCE13544.1"/>
    </source>
</evidence>
<feature type="compositionally biased region" description="Pro residues" evidence="1">
    <location>
        <begin position="358"/>
        <end position="373"/>
    </location>
</feature>
<feature type="compositionally biased region" description="Basic and acidic residues" evidence="1">
    <location>
        <begin position="209"/>
        <end position="219"/>
    </location>
</feature>
<feature type="transmembrane region" description="Helical" evidence="2">
    <location>
        <begin position="55"/>
        <end position="73"/>
    </location>
</feature>
<feature type="region of interest" description="Disordered" evidence="1">
    <location>
        <begin position="184"/>
        <end position="468"/>
    </location>
</feature>
<keyword evidence="4" id="KW-1185">Reference proteome</keyword>
<dbReference type="EMBL" id="CP039355">
    <property type="protein sequence ID" value="QCE13544.1"/>
    <property type="molecule type" value="Genomic_DNA"/>
</dbReference>
<gene>
    <name evidence="3" type="ORF">DEO72_LG11g538</name>
</gene>
<accession>A0A4D6NLK2</accession>
<feature type="compositionally biased region" description="Pro residues" evidence="1">
    <location>
        <begin position="227"/>
        <end position="251"/>
    </location>
</feature>
<keyword evidence="2" id="KW-0472">Membrane</keyword>
<dbReference type="Gramene" id="Vigun09g035900.1.v1.2">
    <property type="protein sequence ID" value="Vigun09g035900.1.v1.2.CDS.1"/>
    <property type="gene ID" value="Vigun09g035900.v1.2"/>
</dbReference>
<feature type="compositionally biased region" description="Basic residues" evidence="1">
    <location>
        <begin position="379"/>
        <end position="391"/>
    </location>
</feature>
<feature type="region of interest" description="Disordered" evidence="1">
    <location>
        <begin position="121"/>
        <end position="151"/>
    </location>
</feature>
<evidence type="ECO:0000313" key="4">
    <source>
        <dbReference type="Proteomes" id="UP000501690"/>
    </source>
</evidence>
<proteinExistence type="predicted"/>
<feature type="compositionally biased region" description="Basic and acidic residues" evidence="1">
    <location>
        <begin position="337"/>
        <end position="347"/>
    </location>
</feature>
<dbReference type="PANTHER" id="PTHR33098">
    <property type="entry name" value="COTTON FIBER (DUF761)"/>
    <property type="match status" value="1"/>
</dbReference>
<organism evidence="3 4">
    <name type="scientific">Vigna unguiculata</name>
    <name type="common">Cowpea</name>
    <dbReference type="NCBI Taxonomy" id="3917"/>
    <lineage>
        <taxon>Eukaryota</taxon>
        <taxon>Viridiplantae</taxon>
        <taxon>Streptophyta</taxon>
        <taxon>Embryophyta</taxon>
        <taxon>Tracheophyta</taxon>
        <taxon>Spermatophyta</taxon>
        <taxon>Magnoliopsida</taxon>
        <taxon>eudicotyledons</taxon>
        <taxon>Gunneridae</taxon>
        <taxon>Pentapetalae</taxon>
        <taxon>rosids</taxon>
        <taxon>fabids</taxon>
        <taxon>Fabales</taxon>
        <taxon>Fabaceae</taxon>
        <taxon>Papilionoideae</taxon>
        <taxon>50 kb inversion clade</taxon>
        <taxon>NPAAA clade</taxon>
        <taxon>indigoferoid/millettioid clade</taxon>
        <taxon>Phaseoleae</taxon>
        <taxon>Vigna</taxon>
    </lineage>
</organism>
<feature type="compositionally biased region" description="Basic and acidic residues" evidence="1">
    <location>
        <begin position="298"/>
        <end position="317"/>
    </location>
</feature>
<evidence type="ECO:0000256" key="2">
    <source>
        <dbReference type="SAM" id="Phobius"/>
    </source>
</evidence>
<reference evidence="3 4" key="1">
    <citation type="submission" date="2019-04" db="EMBL/GenBank/DDBJ databases">
        <title>An improved genome assembly and genetic linkage map for asparagus bean, Vigna unguiculata ssp. sesquipedialis.</title>
        <authorList>
            <person name="Xia Q."/>
            <person name="Zhang R."/>
            <person name="Dong Y."/>
        </authorList>
    </citation>
    <scope>NUCLEOTIDE SEQUENCE [LARGE SCALE GENOMIC DNA]</scope>
    <source>
        <tissue evidence="3">Leaf</tissue>
    </source>
</reference>
<feature type="compositionally biased region" description="Pro residues" evidence="1">
    <location>
        <begin position="285"/>
        <end position="297"/>
    </location>
</feature>
<feature type="transmembrane region" description="Helical" evidence="2">
    <location>
        <begin position="12"/>
        <end position="35"/>
    </location>
</feature>
<feature type="compositionally biased region" description="Basic residues" evidence="1">
    <location>
        <begin position="256"/>
        <end position="265"/>
    </location>
</feature>
<dbReference type="PANTHER" id="PTHR33098:SF71">
    <property type="entry name" value="HYDROXYPROLINE-RICH GLYCOPROTEIN FAMILY PROTEIN"/>
    <property type="match status" value="1"/>
</dbReference>
<dbReference type="AlphaFoldDB" id="A0A4D6NLK2"/>
<keyword evidence="2" id="KW-0812">Transmembrane</keyword>
<feature type="compositionally biased region" description="Pro residues" evidence="1">
    <location>
        <begin position="415"/>
        <end position="426"/>
    </location>
</feature>